<feature type="compositionally biased region" description="Low complexity" evidence="2">
    <location>
        <begin position="251"/>
        <end position="262"/>
    </location>
</feature>
<keyword evidence="1" id="KW-0175">Coiled coil</keyword>
<feature type="compositionally biased region" description="Polar residues" evidence="2">
    <location>
        <begin position="30"/>
        <end position="39"/>
    </location>
</feature>
<evidence type="ECO:0000313" key="3">
    <source>
        <dbReference type="EMBL" id="POS83140.1"/>
    </source>
</evidence>
<feature type="compositionally biased region" description="Polar residues" evidence="2">
    <location>
        <begin position="272"/>
        <end position="281"/>
    </location>
</feature>
<accession>A0A2S4PM95</accession>
<dbReference type="OrthoDB" id="3595016at2759"/>
<dbReference type="AlphaFoldDB" id="A0A2S4PM95"/>
<evidence type="ECO:0000256" key="2">
    <source>
        <dbReference type="SAM" id="MobiDB-lite"/>
    </source>
</evidence>
<feature type="region of interest" description="Disordered" evidence="2">
    <location>
        <begin position="168"/>
        <end position="217"/>
    </location>
</feature>
<sequence>MSNKSTSSHNCCATERARQYSLTTFENFMQHSPSNQARESSFKHSRGNESIGSRISNVEFDFHSDINNEGSPISSCRSSLDSDFDEKYSAALKSRGFDSGEFMRTRCEDQSDLMQYQFSKSVSVGKVIDETIAAIEATNRELLSRAQAAEKSTRILQEQNSDLQRTLSKFTKQNPSKSSPPLANIGHRSRPSLNFPRSNPIIPQQRNSLGHLGTMPRDSFDSLDSELIIPPHSRDQYPDIIQSMQSFRIRPTTPSASLDSPLPLLPTSPPSVQQKNSSKSIVHTKGSIENGKHSSSNSSNLQVYLSPSDPDHRPLSSHPVRNISSPLPGSVRHHSVVLEGTKFIDSNRPKLVSLEEARRRVKSTSTSPCKSTMYYSSTNDNHLIEGDSVSLGDDVASQQSGEKEIKSEKKKNRLQDLFTGRRNGSRDEKT</sequence>
<evidence type="ECO:0000256" key="1">
    <source>
        <dbReference type="SAM" id="Coils"/>
    </source>
</evidence>
<comment type="caution">
    <text evidence="3">The sequence shown here is derived from an EMBL/GenBank/DDBJ whole genome shotgun (WGS) entry which is preliminary data.</text>
</comment>
<feature type="region of interest" description="Disordered" evidence="2">
    <location>
        <begin position="30"/>
        <end position="50"/>
    </location>
</feature>
<evidence type="ECO:0000313" key="4">
    <source>
        <dbReference type="Proteomes" id="UP000237438"/>
    </source>
</evidence>
<gene>
    <name evidence="3" type="ORF">EPUL_005703</name>
</gene>
<name>A0A2S4PM95_9PEZI</name>
<protein>
    <submittedName>
        <fullName evidence="3">Uncharacterized protein</fullName>
    </submittedName>
</protein>
<dbReference type="Proteomes" id="UP000237438">
    <property type="component" value="Unassembled WGS sequence"/>
</dbReference>
<feature type="compositionally biased region" description="Polar residues" evidence="2">
    <location>
        <begin position="293"/>
        <end position="305"/>
    </location>
</feature>
<feature type="coiled-coil region" evidence="1">
    <location>
        <begin position="132"/>
        <end position="166"/>
    </location>
</feature>
<feature type="region of interest" description="Disordered" evidence="2">
    <location>
        <begin position="251"/>
        <end position="330"/>
    </location>
</feature>
<keyword evidence="4" id="KW-1185">Reference proteome</keyword>
<feature type="region of interest" description="Disordered" evidence="2">
    <location>
        <begin position="385"/>
        <end position="430"/>
    </location>
</feature>
<organism evidence="3 4">
    <name type="scientific">Erysiphe pulchra</name>
    <dbReference type="NCBI Taxonomy" id="225359"/>
    <lineage>
        <taxon>Eukaryota</taxon>
        <taxon>Fungi</taxon>
        <taxon>Dikarya</taxon>
        <taxon>Ascomycota</taxon>
        <taxon>Pezizomycotina</taxon>
        <taxon>Leotiomycetes</taxon>
        <taxon>Erysiphales</taxon>
        <taxon>Erysiphaceae</taxon>
        <taxon>Erysiphe</taxon>
    </lineage>
</organism>
<proteinExistence type="predicted"/>
<dbReference type="EMBL" id="PEDP01001862">
    <property type="protein sequence ID" value="POS83140.1"/>
    <property type="molecule type" value="Genomic_DNA"/>
</dbReference>
<reference evidence="3 4" key="1">
    <citation type="submission" date="2017-10" db="EMBL/GenBank/DDBJ databases">
        <title>Development of genomic resources for the powdery mildew, Erysiphe pulchra.</title>
        <authorList>
            <person name="Wadl P.A."/>
            <person name="Mack B.M."/>
            <person name="Moore G."/>
            <person name="Beltz S.B."/>
        </authorList>
    </citation>
    <scope>NUCLEOTIDE SEQUENCE [LARGE SCALE GENOMIC DNA]</scope>
    <source>
        <strain evidence="3">Cflorida</strain>
    </source>
</reference>
<feature type="compositionally biased region" description="Polar residues" evidence="2">
    <location>
        <begin position="168"/>
        <end position="181"/>
    </location>
</feature>
<feature type="compositionally biased region" description="Polar residues" evidence="2">
    <location>
        <begin position="191"/>
        <end position="208"/>
    </location>
</feature>